<proteinExistence type="predicted"/>
<sequence>MHAIKDRVSEKLSRFFSDSPSQNLDQQSQARPCIEDEKSGSSLFSFVLPSLSFRSNSPQFVPHESPSFRWRSKSFSFKDKPLDRHTEYDNEHENDGIPSTHEEDGGHDSLSKLPFLNKHYIHTLSDNGDPSSVRSTDSAHDVFEDAVEKFTFEKSMTNLTDDSLFISPELYEFVESSLPNIVKGCQWTLLYSTARHGISLRTLIRKCSSLTGPCLLITGDKKGAIFGGLLECPLKPTAKRKYQGTNQTFVFTTLYGAPRLFRPTGANRYFYLCLNDLLAFGGGGNFALCLAEDLLTGSSGACETFGNLCLAHDKEFELKNVELWGFTHASRYLT</sequence>
<dbReference type="EMBL" id="CM044708">
    <property type="protein sequence ID" value="KAI5649721.1"/>
    <property type="molecule type" value="Genomic_DNA"/>
</dbReference>
<name>A0ACB9ZSD7_CATRO</name>
<evidence type="ECO:0000313" key="2">
    <source>
        <dbReference type="Proteomes" id="UP001060085"/>
    </source>
</evidence>
<comment type="caution">
    <text evidence="1">The sequence shown here is derived from an EMBL/GenBank/DDBJ whole genome shotgun (WGS) entry which is preliminary data.</text>
</comment>
<reference evidence="2" key="1">
    <citation type="journal article" date="2023" name="Nat. Plants">
        <title>Single-cell RNA sequencing provides a high-resolution roadmap for understanding the multicellular compartmentation of specialized metabolism.</title>
        <authorList>
            <person name="Sun S."/>
            <person name="Shen X."/>
            <person name="Li Y."/>
            <person name="Li Y."/>
            <person name="Wang S."/>
            <person name="Li R."/>
            <person name="Zhang H."/>
            <person name="Shen G."/>
            <person name="Guo B."/>
            <person name="Wei J."/>
            <person name="Xu J."/>
            <person name="St-Pierre B."/>
            <person name="Chen S."/>
            <person name="Sun C."/>
        </authorList>
    </citation>
    <scope>NUCLEOTIDE SEQUENCE [LARGE SCALE GENOMIC DNA]</scope>
</reference>
<accession>A0ACB9ZSD7</accession>
<keyword evidence="2" id="KW-1185">Reference proteome</keyword>
<dbReference type="Proteomes" id="UP001060085">
    <property type="component" value="Linkage Group LG08"/>
</dbReference>
<organism evidence="1 2">
    <name type="scientific">Catharanthus roseus</name>
    <name type="common">Madagascar periwinkle</name>
    <name type="synonym">Vinca rosea</name>
    <dbReference type="NCBI Taxonomy" id="4058"/>
    <lineage>
        <taxon>Eukaryota</taxon>
        <taxon>Viridiplantae</taxon>
        <taxon>Streptophyta</taxon>
        <taxon>Embryophyta</taxon>
        <taxon>Tracheophyta</taxon>
        <taxon>Spermatophyta</taxon>
        <taxon>Magnoliopsida</taxon>
        <taxon>eudicotyledons</taxon>
        <taxon>Gunneridae</taxon>
        <taxon>Pentapetalae</taxon>
        <taxon>asterids</taxon>
        <taxon>lamiids</taxon>
        <taxon>Gentianales</taxon>
        <taxon>Apocynaceae</taxon>
        <taxon>Rauvolfioideae</taxon>
        <taxon>Vinceae</taxon>
        <taxon>Catharanthinae</taxon>
        <taxon>Catharanthus</taxon>
    </lineage>
</organism>
<gene>
    <name evidence="1" type="ORF">M9H77_35726</name>
</gene>
<protein>
    <submittedName>
        <fullName evidence="1">Uncharacterized protein</fullName>
    </submittedName>
</protein>
<evidence type="ECO:0000313" key="1">
    <source>
        <dbReference type="EMBL" id="KAI5649721.1"/>
    </source>
</evidence>